<gene>
    <name evidence="2" type="ORF">Pdw03_7637</name>
</gene>
<feature type="region of interest" description="Disordered" evidence="1">
    <location>
        <begin position="182"/>
        <end position="247"/>
    </location>
</feature>
<dbReference type="GeneID" id="26233881"/>
<dbReference type="VEuPathDB" id="FungiDB:PDIP_55650"/>
<name>A0A7T6XM88_PENDI</name>
<feature type="region of interest" description="Disordered" evidence="1">
    <location>
        <begin position="692"/>
        <end position="713"/>
    </location>
</feature>
<dbReference type="KEGG" id="pdp:PDIP_55650"/>
<feature type="compositionally biased region" description="Polar residues" evidence="1">
    <location>
        <begin position="204"/>
        <end position="232"/>
    </location>
</feature>
<reference evidence="2 3" key="1">
    <citation type="submission" date="2020-08" db="EMBL/GenBank/DDBJ databases">
        <title>The completed genome sequence of the pathogenic ascomycete fungus Penicillium digitatum.</title>
        <authorList>
            <person name="Wang M."/>
        </authorList>
    </citation>
    <scope>NUCLEOTIDE SEQUENCE [LARGE SCALE GENOMIC DNA]</scope>
    <source>
        <strain evidence="2 3">PdW03</strain>
    </source>
</reference>
<feature type="compositionally biased region" description="Low complexity" evidence="1">
    <location>
        <begin position="233"/>
        <end position="246"/>
    </location>
</feature>
<dbReference type="Proteomes" id="UP000595662">
    <property type="component" value="Chromosome 3"/>
</dbReference>
<evidence type="ECO:0000256" key="1">
    <source>
        <dbReference type="SAM" id="MobiDB-lite"/>
    </source>
</evidence>
<dbReference type="EMBL" id="CP060776">
    <property type="protein sequence ID" value="QQK43736.1"/>
    <property type="molecule type" value="Genomic_DNA"/>
</dbReference>
<dbReference type="AlphaFoldDB" id="A0A7T6XM88"/>
<organism evidence="2 3">
    <name type="scientific">Penicillium digitatum</name>
    <name type="common">Green mold</name>
    <dbReference type="NCBI Taxonomy" id="36651"/>
    <lineage>
        <taxon>Eukaryota</taxon>
        <taxon>Fungi</taxon>
        <taxon>Dikarya</taxon>
        <taxon>Ascomycota</taxon>
        <taxon>Pezizomycotina</taxon>
        <taxon>Eurotiomycetes</taxon>
        <taxon>Eurotiomycetidae</taxon>
        <taxon>Eurotiales</taxon>
        <taxon>Aspergillaceae</taxon>
        <taxon>Penicillium</taxon>
    </lineage>
</organism>
<evidence type="ECO:0000313" key="2">
    <source>
        <dbReference type="EMBL" id="QQK43736.1"/>
    </source>
</evidence>
<proteinExistence type="predicted"/>
<accession>A0A7T6XM88</accession>
<dbReference type="RefSeq" id="XP_014532791.1">
    <property type="nucleotide sequence ID" value="XM_014677305.1"/>
</dbReference>
<protein>
    <submittedName>
        <fullName evidence="2">Uncharacterized protein</fullName>
    </submittedName>
</protein>
<evidence type="ECO:0000313" key="3">
    <source>
        <dbReference type="Proteomes" id="UP000595662"/>
    </source>
</evidence>
<sequence length="760" mass="86205">MDHVVQSLSSDMECSSEEFIATLLHGKPEHQHLDVLTDLLTKTSEIDERVASSISAAWHWICQKDLWSTRYESLSDYRKAIGYTETVRPIVQRHKKSELAKRSSIQTIFRYWRVPFDEALPIETRPLAWSKHLLSLTACLSKHRNHSESLLLLEKSMKNRPERGRTRNRLVASDVQRALESLGIPQTRLAKRGSRSPRISSSSAQNTGTDHATESDCSPSTNQSTLSSLHDTPSQSQSPSGVSPTQRLQLHKDSNEWQWCGCIPVCLPLIALITTPQARFDTKLLLALVIWAYKISWGSFCSEHLMRLARLIPTEGPLDRSRADIIQKLEAFCCSQGSYLSMSDHISTSTPNLCSNTELLCRYTGSADAWWRWQRDGYIHIPGFFSYMEELGVFERVQTYLDRSGTKEDTNPAINRVAIQQCYRMISQVVQRDPAYYAVLAACRPDQNRKLIYRPPQYQRSTVPQCDDVGLSISIDHTKSLMQGEGTSDIQSTIILPTCETAQKIRLVPVFHRKFNSWLQSPLGMKYGDGYKVFGKAHDIAVQPGDLVICLPHILRWPMTFSSNFLSLSQIGLDNRLSRHLEEKNESYGTNNYDRVLEQPEPQFHTAKRTAHEWNSTKKDLTEDSWCSASSAIGQAIEGRLDWDSDRAREEMNYVLGSNEATAVEFVAKSRAQLTRQFHRLCDSIGQGSEVNSDCGMSSYEERDDAPEPFQGLNEHFETPVSFVDPLTSISPTWNTPSLDDMIADLDPTFSRQHLSFDLP</sequence>